<dbReference type="SMART" id="SM00131">
    <property type="entry name" value="KU"/>
    <property type="match status" value="1"/>
</dbReference>
<dbReference type="FunFam" id="4.10.410.10:FF:000020">
    <property type="entry name" value="Collagen, type VI, alpha 3"/>
    <property type="match status" value="1"/>
</dbReference>
<evidence type="ECO:0000313" key="6">
    <source>
        <dbReference type="Proteomes" id="UP000025227"/>
    </source>
</evidence>
<dbReference type="WBParaSite" id="HCON_00101545-00001">
    <property type="protein sequence ID" value="HCON_00101545-00001"/>
    <property type="gene ID" value="HCON_00101545"/>
</dbReference>
<keyword evidence="3" id="KW-1015">Disulfide bond</keyword>
<evidence type="ECO:0000256" key="2">
    <source>
        <dbReference type="ARBA" id="ARBA00022900"/>
    </source>
</evidence>
<dbReference type="PANTHER" id="PTHR10083">
    <property type="entry name" value="KUNITZ-TYPE PROTEASE INHIBITOR-RELATED"/>
    <property type="match status" value="1"/>
</dbReference>
<feature type="region of interest" description="Disordered" evidence="4">
    <location>
        <begin position="75"/>
        <end position="107"/>
    </location>
</feature>
<dbReference type="OMA" id="AVEYCMI"/>
<dbReference type="Gene3D" id="4.10.410.10">
    <property type="entry name" value="Pancreatic trypsin inhibitor Kunitz domain"/>
    <property type="match status" value="1"/>
</dbReference>
<evidence type="ECO:0000313" key="7">
    <source>
        <dbReference type="WBParaSite" id="HCON_00101545-00001"/>
    </source>
</evidence>
<keyword evidence="2" id="KW-0722">Serine protease inhibitor</keyword>
<dbReference type="SUPFAM" id="SSF57362">
    <property type="entry name" value="BPTI-like"/>
    <property type="match status" value="1"/>
</dbReference>
<dbReference type="Proteomes" id="UP000025227">
    <property type="component" value="Unplaced"/>
</dbReference>
<evidence type="ECO:0000259" key="5">
    <source>
        <dbReference type="PROSITE" id="PS50279"/>
    </source>
</evidence>
<dbReference type="InterPro" id="IPR050098">
    <property type="entry name" value="TFPI/VKTCI-like"/>
</dbReference>
<proteinExistence type="predicted"/>
<evidence type="ECO:0000256" key="3">
    <source>
        <dbReference type="ARBA" id="ARBA00023157"/>
    </source>
</evidence>
<dbReference type="PRINTS" id="PR00759">
    <property type="entry name" value="BASICPTASE"/>
</dbReference>
<dbReference type="GO" id="GO:0005615">
    <property type="term" value="C:extracellular space"/>
    <property type="evidence" value="ECO:0007669"/>
    <property type="project" value="TreeGrafter"/>
</dbReference>
<evidence type="ECO:0000256" key="4">
    <source>
        <dbReference type="SAM" id="MobiDB-lite"/>
    </source>
</evidence>
<keyword evidence="1" id="KW-0646">Protease inhibitor</keyword>
<accession>A0A7I4YIL0</accession>
<sequence>MKFLRDILFALTSIGTIFAHLRLPSPILQLPIKPPIAPPVAEISPLLLSPPQPAPCLTPFPEPIIPPPLVSVQSPLPEPTLPSPPVPPQLPPPVPLPPLAAPISPSSSPSLPPTCSLPLIRGPCEERLIKFGYSFASRKCSSFVYSGCQGNANNFATLEECNKACS</sequence>
<feature type="compositionally biased region" description="Pro residues" evidence="4">
    <location>
        <begin position="76"/>
        <end position="100"/>
    </location>
</feature>
<dbReference type="AlphaFoldDB" id="A0A7I4YIL0"/>
<dbReference type="OrthoDB" id="5871431at2759"/>
<dbReference type="PANTHER" id="PTHR10083:SF374">
    <property type="entry name" value="BPTI_KUNITZ INHIBITOR DOMAIN-CONTAINING PROTEIN"/>
    <property type="match status" value="1"/>
</dbReference>
<dbReference type="GO" id="GO:0004867">
    <property type="term" value="F:serine-type endopeptidase inhibitor activity"/>
    <property type="evidence" value="ECO:0007669"/>
    <property type="project" value="UniProtKB-KW"/>
</dbReference>
<dbReference type="InterPro" id="IPR002223">
    <property type="entry name" value="Kunitz_BPTI"/>
</dbReference>
<reference evidence="7" key="1">
    <citation type="submission" date="2020-12" db="UniProtKB">
        <authorList>
            <consortium name="WormBaseParasite"/>
        </authorList>
    </citation>
    <scope>IDENTIFICATION</scope>
    <source>
        <strain evidence="7">MHco3</strain>
    </source>
</reference>
<feature type="domain" description="BPTI/Kunitz inhibitor" evidence="5">
    <location>
        <begin position="115"/>
        <end position="165"/>
    </location>
</feature>
<dbReference type="CDD" id="cd00109">
    <property type="entry name" value="Kunitz-type"/>
    <property type="match status" value="1"/>
</dbReference>
<organism evidence="6 7">
    <name type="scientific">Haemonchus contortus</name>
    <name type="common">Barber pole worm</name>
    <dbReference type="NCBI Taxonomy" id="6289"/>
    <lineage>
        <taxon>Eukaryota</taxon>
        <taxon>Metazoa</taxon>
        <taxon>Ecdysozoa</taxon>
        <taxon>Nematoda</taxon>
        <taxon>Chromadorea</taxon>
        <taxon>Rhabditida</taxon>
        <taxon>Rhabditina</taxon>
        <taxon>Rhabditomorpha</taxon>
        <taxon>Strongyloidea</taxon>
        <taxon>Trichostrongylidae</taxon>
        <taxon>Haemonchus</taxon>
    </lineage>
</organism>
<dbReference type="Pfam" id="PF00014">
    <property type="entry name" value="Kunitz_BPTI"/>
    <property type="match status" value="1"/>
</dbReference>
<dbReference type="PROSITE" id="PS50279">
    <property type="entry name" value="BPTI_KUNITZ_2"/>
    <property type="match status" value="1"/>
</dbReference>
<dbReference type="InterPro" id="IPR036880">
    <property type="entry name" value="Kunitz_BPTI_sf"/>
</dbReference>
<keyword evidence="6" id="KW-1185">Reference proteome</keyword>
<dbReference type="PROSITE" id="PS00280">
    <property type="entry name" value="BPTI_KUNITZ_1"/>
    <property type="match status" value="1"/>
</dbReference>
<evidence type="ECO:0000256" key="1">
    <source>
        <dbReference type="ARBA" id="ARBA00022690"/>
    </source>
</evidence>
<dbReference type="InterPro" id="IPR020901">
    <property type="entry name" value="Prtase_inh_Kunz-CS"/>
</dbReference>
<protein>
    <submittedName>
        <fullName evidence="7">BPTI/Kunitz inhibitor domain-containing protein</fullName>
    </submittedName>
</protein>
<name>A0A7I4YIL0_HAECO</name>